<comment type="caution">
    <text evidence="7">The sequence shown here is derived from an EMBL/GenBank/DDBJ whole genome shotgun (WGS) entry which is preliminary data.</text>
</comment>
<dbReference type="Gene3D" id="1.10.357.10">
    <property type="entry name" value="Tetracycline Repressor, domain 2"/>
    <property type="match status" value="1"/>
</dbReference>
<evidence type="ECO:0000313" key="7">
    <source>
        <dbReference type="EMBL" id="NKQ58752.1"/>
    </source>
</evidence>
<keyword evidence="2 4" id="KW-0238">DNA-binding</keyword>
<organism evidence="7 8">
    <name type="scientific">Amycolatopsis acididurans</name>
    <dbReference type="NCBI Taxonomy" id="2724524"/>
    <lineage>
        <taxon>Bacteria</taxon>
        <taxon>Bacillati</taxon>
        <taxon>Actinomycetota</taxon>
        <taxon>Actinomycetes</taxon>
        <taxon>Pseudonocardiales</taxon>
        <taxon>Pseudonocardiaceae</taxon>
        <taxon>Amycolatopsis</taxon>
    </lineage>
</organism>
<dbReference type="SUPFAM" id="SSF46689">
    <property type="entry name" value="Homeodomain-like"/>
    <property type="match status" value="1"/>
</dbReference>
<reference evidence="7 8" key="1">
    <citation type="submission" date="2020-04" db="EMBL/GenBank/DDBJ databases">
        <title>Novel species.</title>
        <authorList>
            <person name="Teo W.F.A."/>
            <person name="Lipun K."/>
            <person name="Srisuk N."/>
            <person name="Duangmal K."/>
        </authorList>
    </citation>
    <scope>NUCLEOTIDE SEQUENCE [LARGE SCALE GENOMIC DNA]</scope>
    <source>
        <strain evidence="7 8">K13G38</strain>
    </source>
</reference>
<accession>A0ABX1JG32</accession>
<dbReference type="Pfam" id="PF00440">
    <property type="entry name" value="TetR_N"/>
    <property type="match status" value="1"/>
</dbReference>
<dbReference type="InterPro" id="IPR009057">
    <property type="entry name" value="Homeodomain-like_sf"/>
</dbReference>
<dbReference type="PANTHER" id="PTHR30055">
    <property type="entry name" value="HTH-TYPE TRANSCRIPTIONAL REGULATOR RUTR"/>
    <property type="match status" value="1"/>
</dbReference>
<evidence type="ECO:0000313" key="8">
    <source>
        <dbReference type="Proteomes" id="UP000715441"/>
    </source>
</evidence>
<protein>
    <submittedName>
        <fullName evidence="7">TetR/AcrR family transcriptional regulator</fullName>
    </submittedName>
</protein>
<evidence type="ECO:0000256" key="5">
    <source>
        <dbReference type="SAM" id="MobiDB-lite"/>
    </source>
</evidence>
<keyword evidence="1" id="KW-0805">Transcription regulation</keyword>
<dbReference type="Proteomes" id="UP000715441">
    <property type="component" value="Unassembled WGS sequence"/>
</dbReference>
<dbReference type="InterPro" id="IPR050109">
    <property type="entry name" value="HTH-type_TetR-like_transc_reg"/>
</dbReference>
<dbReference type="InterPro" id="IPR040611">
    <property type="entry name" value="AlkX_C"/>
</dbReference>
<evidence type="ECO:0000256" key="4">
    <source>
        <dbReference type="PROSITE-ProRule" id="PRU00335"/>
    </source>
</evidence>
<evidence type="ECO:0000256" key="1">
    <source>
        <dbReference type="ARBA" id="ARBA00023015"/>
    </source>
</evidence>
<keyword evidence="3" id="KW-0804">Transcription</keyword>
<feature type="DNA-binding region" description="H-T-H motif" evidence="4">
    <location>
        <begin position="22"/>
        <end position="41"/>
    </location>
</feature>
<gene>
    <name evidence="7" type="ORF">HFP15_38515</name>
</gene>
<sequence>MREQVLKTAHALTVDKGWDRVRLSEIAEVVGVSRPTIYKEFGDKTGLGDAMIVAEAERFLAGIAVALDEHAQDAPAAILAAVRYTLDEAERSPLLKAVLTSNRDGSETPASGDDGTRPGGGAGMLPLLTTSHSMLHTASASLTAWFAHHFPELDAVDIADGVDALVRLTVSHLVLPEDSRDATARRITLVALRYLRLDDLPSARR</sequence>
<keyword evidence="8" id="KW-1185">Reference proteome</keyword>
<evidence type="ECO:0000256" key="2">
    <source>
        <dbReference type="ARBA" id="ARBA00023125"/>
    </source>
</evidence>
<dbReference type="PROSITE" id="PS50977">
    <property type="entry name" value="HTH_TETR_2"/>
    <property type="match status" value="1"/>
</dbReference>
<evidence type="ECO:0000259" key="6">
    <source>
        <dbReference type="PROSITE" id="PS50977"/>
    </source>
</evidence>
<dbReference type="PANTHER" id="PTHR30055:SF234">
    <property type="entry name" value="HTH-TYPE TRANSCRIPTIONAL REGULATOR BETI"/>
    <property type="match status" value="1"/>
</dbReference>
<feature type="region of interest" description="Disordered" evidence="5">
    <location>
        <begin position="97"/>
        <end position="123"/>
    </location>
</feature>
<dbReference type="Pfam" id="PF18556">
    <property type="entry name" value="TetR_C_35"/>
    <property type="match status" value="1"/>
</dbReference>
<dbReference type="EMBL" id="JAAXLS010000065">
    <property type="protein sequence ID" value="NKQ58752.1"/>
    <property type="molecule type" value="Genomic_DNA"/>
</dbReference>
<dbReference type="InterPro" id="IPR001647">
    <property type="entry name" value="HTH_TetR"/>
</dbReference>
<feature type="domain" description="HTH tetR-type" evidence="6">
    <location>
        <begin position="1"/>
        <end position="59"/>
    </location>
</feature>
<proteinExistence type="predicted"/>
<name>A0ABX1JG32_9PSEU</name>
<evidence type="ECO:0000256" key="3">
    <source>
        <dbReference type="ARBA" id="ARBA00023163"/>
    </source>
</evidence>